<evidence type="ECO:0000313" key="2">
    <source>
        <dbReference type="EMBL" id="MBB3042744.1"/>
    </source>
</evidence>
<evidence type="ECO:0008006" key="4">
    <source>
        <dbReference type="Google" id="ProtNLM"/>
    </source>
</evidence>
<dbReference type="AlphaFoldDB" id="A0A7W4VVX2"/>
<evidence type="ECO:0000313" key="3">
    <source>
        <dbReference type="Proteomes" id="UP000589626"/>
    </source>
</evidence>
<dbReference type="Proteomes" id="UP000589626">
    <property type="component" value="Unassembled WGS sequence"/>
</dbReference>
<evidence type="ECO:0000256" key="1">
    <source>
        <dbReference type="ARBA" id="ARBA00022679"/>
    </source>
</evidence>
<sequence>MSSERLHPNAVQNRRLRRLAALEKAPHRVPVNFSIVGVQKAATSTIYMMLAAHPLIARGPEKEMRLFMMEHLDWEQPDYSDYVRPARSAEPTMAGDATPEYLFWPHALERMRRYDADLPLIATFRDPVERAFSQWSMQRSRDPEFPDVPETIERWADPRLPLDIPAGVSPYELRRRSLYTRGLYGQQLERGLDLFPREQWLLLDLREIATDPEGVLDRLTDHLSLPRFEKYPERLHRNQTPTSNDGAAPTVEHIQRLVDVYADDLARFAELSGLDLSGWSTVKVLDGRLSVSDFRDKLVGKLGLEG</sequence>
<dbReference type="InterPro" id="IPR027417">
    <property type="entry name" value="P-loop_NTPase"/>
</dbReference>
<dbReference type="RefSeq" id="WP_183592681.1">
    <property type="nucleotide sequence ID" value="NZ_JACHWR010000002.1"/>
</dbReference>
<dbReference type="EMBL" id="JACHWR010000002">
    <property type="protein sequence ID" value="MBB3042744.1"/>
    <property type="molecule type" value="Genomic_DNA"/>
</dbReference>
<comment type="caution">
    <text evidence="2">The sequence shown here is derived from an EMBL/GenBank/DDBJ whole genome shotgun (WGS) entry which is preliminary data.</text>
</comment>
<protein>
    <recommendedName>
        <fullName evidence="4">Sulfotransferase</fullName>
    </recommendedName>
</protein>
<proteinExistence type="predicted"/>
<accession>A0A7W4VVX2</accession>
<dbReference type="InterPro" id="IPR037359">
    <property type="entry name" value="NST/OST"/>
</dbReference>
<dbReference type="PANTHER" id="PTHR10605:SF56">
    <property type="entry name" value="BIFUNCTIONAL HEPARAN SULFATE N-DEACETYLASE_N-SULFOTRANSFERASE"/>
    <property type="match status" value="1"/>
</dbReference>
<dbReference type="GO" id="GO:0008146">
    <property type="term" value="F:sulfotransferase activity"/>
    <property type="evidence" value="ECO:0007669"/>
    <property type="project" value="InterPro"/>
</dbReference>
<dbReference type="SUPFAM" id="SSF52540">
    <property type="entry name" value="P-loop containing nucleoside triphosphate hydrolases"/>
    <property type="match status" value="1"/>
</dbReference>
<dbReference type="Gene3D" id="3.40.50.300">
    <property type="entry name" value="P-loop containing nucleotide triphosphate hydrolases"/>
    <property type="match status" value="1"/>
</dbReference>
<keyword evidence="3" id="KW-1185">Reference proteome</keyword>
<keyword evidence="1" id="KW-0808">Transferase</keyword>
<organism evidence="2 3">
    <name type="scientific">Nocardioides soli</name>
    <dbReference type="NCBI Taxonomy" id="1036020"/>
    <lineage>
        <taxon>Bacteria</taxon>
        <taxon>Bacillati</taxon>
        <taxon>Actinomycetota</taxon>
        <taxon>Actinomycetes</taxon>
        <taxon>Propionibacteriales</taxon>
        <taxon>Nocardioidaceae</taxon>
        <taxon>Nocardioides</taxon>
    </lineage>
</organism>
<name>A0A7W4VVX2_9ACTN</name>
<gene>
    <name evidence="2" type="ORF">FHU40_002562</name>
</gene>
<dbReference type="PANTHER" id="PTHR10605">
    <property type="entry name" value="HEPARAN SULFATE SULFOTRANSFERASE"/>
    <property type="match status" value="1"/>
</dbReference>
<reference evidence="2 3" key="1">
    <citation type="submission" date="2020-08" db="EMBL/GenBank/DDBJ databases">
        <title>Sequencing the genomes of 1000 actinobacteria strains.</title>
        <authorList>
            <person name="Klenk H.-P."/>
        </authorList>
    </citation>
    <scope>NUCLEOTIDE SEQUENCE [LARGE SCALE GENOMIC DNA]</scope>
    <source>
        <strain evidence="2 3">DSM 105498</strain>
    </source>
</reference>